<evidence type="ECO:0000313" key="3">
    <source>
        <dbReference type="EMBL" id="MCF2531724.1"/>
    </source>
</evidence>
<dbReference type="InterPro" id="IPR000792">
    <property type="entry name" value="Tscrpt_reg_LuxR_C"/>
</dbReference>
<dbReference type="InterPro" id="IPR036388">
    <property type="entry name" value="WH-like_DNA-bd_sf"/>
</dbReference>
<sequence length="143" mass="15511">MTAIAPPAVAAAIRGALTDRLRAFRVPRAEHLATVLADTAIRTIRSYGWEIRPEPARRSDIPRITHRRRQVLVLVAAGLTSEQAAQHLDLTDRGIQSHIRELLVILGAQSRTELAVRAIAYGLVTPDEALAAADATRTRSPAA</sequence>
<name>A0AA41Q535_9ACTN</name>
<feature type="domain" description="HTH luxR-type" evidence="2">
    <location>
        <begin position="57"/>
        <end position="122"/>
    </location>
</feature>
<evidence type="ECO:0000259" key="2">
    <source>
        <dbReference type="PROSITE" id="PS50043"/>
    </source>
</evidence>
<gene>
    <name evidence="3" type="ORF">LZ495_31530</name>
</gene>
<evidence type="ECO:0000256" key="1">
    <source>
        <dbReference type="ARBA" id="ARBA00023125"/>
    </source>
</evidence>
<evidence type="ECO:0000313" key="4">
    <source>
        <dbReference type="Proteomes" id="UP001165378"/>
    </source>
</evidence>
<reference evidence="3" key="1">
    <citation type="submission" date="2022-01" db="EMBL/GenBank/DDBJ databases">
        <title>Genome-Based Taxonomic Classification of the Phylum Actinobacteria.</title>
        <authorList>
            <person name="Gao Y."/>
        </authorList>
    </citation>
    <scope>NUCLEOTIDE SEQUENCE</scope>
    <source>
        <strain evidence="3">KLBMP 8922</strain>
    </source>
</reference>
<dbReference type="PANTHER" id="PTHR43214:SF43">
    <property type="entry name" value="TWO-COMPONENT RESPONSE REGULATOR"/>
    <property type="match status" value="1"/>
</dbReference>
<comment type="caution">
    <text evidence="3">The sequence shown here is derived from an EMBL/GenBank/DDBJ whole genome shotgun (WGS) entry which is preliminary data.</text>
</comment>
<dbReference type="GO" id="GO:0006355">
    <property type="term" value="P:regulation of DNA-templated transcription"/>
    <property type="evidence" value="ECO:0007669"/>
    <property type="project" value="InterPro"/>
</dbReference>
<proteinExistence type="predicted"/>
<protein>
    <submittedName>
        <fullName evidence="3">Helix-turn-helix transcriptional regulator</fullName>
    </submittedName>
</protein>
<dbReference type="Gene3D" id="1.10.10.10">
    <property type="entry name" value="Winged helix-like DNA-binding domain superfamily/Winged helix DNA-binding domain"/>
    <property type="match status" value="1"/>
</dbReference>
<dbReference type="AlphaFoldDB" id="A0AA41Q535"/>
<dbReference type="SMART" id="SM00421">
    <property type="entry name" value="HTH_LUXR"/>
    <property type="match status" value="1"/>
</dbReference>
<accession>A0AA41Q535</accession>
<organism evidence="3 4">
    <name type="scientific">Yinghuangia soli</name>
    <dbReference type="NCBI Taxonomy" id="2908204"/>
    <lineage>
        <taxon>Bacteria</taxon>
        <taxon>Bacillati</taxon>
        <taxon>Actinomycetota</taxon>
        <taxon>Actinomycetes</taxon>
        <taxon>Kitasatosporales</taxon>
        <taxon>Streptomycetaceae</taxon>
        <taxon>Yinghuangia</taxon>
    </lineage>
</organism>
<dbReference type="PANTHER" id="PTHR43214">
    <property type="entry name" value="TWO-COMPONENT RESPONSE REGULATOR"/>
    <property type="match status" value="1"/>
</dbReference>
<dbReference type="SUPFAM" id="SSF46894">
    <property type="entry name" value="C-terminal effector domain of the bipartite response regulators"/>
    <property type="match status" value="1"/>
</dbReference>
<dbReference type="InterPro" id="IPR039420">
    <property type="entry name" value="WalR-like"/>
</dbReference>
<dbReference type="RefSeq" id="WP_235056373.1">
    <property type="nucleotide sequence ID" value="NZ_JAKFHA010000026.1"/>
</dbReference>
<dbReference type="CDD" id="cd06170">
    <property type="entry name" value="LuxR_C_like"/>
    <property type="match status" value="1"/>
</dbReference>
<dbReference type="Proteomes" id="UP001165378">
    <property type="component" value="Unassembled WGS sequence"/>
</dbReference>
<keyword evidence="1" id="KW-0238">DNA-binding</keyword>
<dbReference type="Pfam" id="PF00196">
    <property type="entry name" value="GerE"/>
    <property type="match status" value="1"/>
</dbReference>
<dbReference type="PROSITE" id="PS50043">
    <property type="entry name" value="HTH_LUXR_2"/>
    <property type="match status" value="1"/>
</dbReference>
<keyword evidence="4" id="KW-1185">Reference proteome</keyword>
<dbReference type="GO" id="GO:0003677">
    <property type="term" value="F:DNA binding"/>
    <property type="evidence" value="ECO:0007669"/>
    <property type="project" value="UniProtKB-KW"/>
</dbReference>
<dbReference type="EMBL" id="JAKFHA010000026">
    <property type="protein sequence ID" value="MCF2531724.1"/>
    <property type="molecule type" value="Genomic_DNA"/>
</dbReference>
<dbReference type="InterPro" id="IPR016032">
    <property type="entry name" value="Sig_transdc_resp-reg_C-effctor"/>
</dbReference>